<keyword evidence="1" id="KW-0812">Transmembrane</keyword>
<gene>
    <name evidence="2" type="ORF">MM415B01524_0032</name>
</gene>
<sequence>MQAFLSLIDGKKSFIVGGLAVIIGGLFLFGVVTPDQLQAYAKMIADAIGSGFVLAGLGFIALRSALNKLL</sequence>
<keyword evidence="1" id="KW-0472">Membrane</keyword>
<reference evidence="2" key="1">
    <citation type="submission" date="2020-03" db="EMBL/GenBank/DDBJ databases">
        <title>The deep terrestrial virosphere.</title>
        <authorList>
            <person name="Holmfeldt K."/>
            <person name="Nilsson E."/>
            <person name="Simone D."/>
            <person name="Lopez-Fernandez M."/>
            <person name="Wu X."/>
            <person name="de Brujin I."/>
            <person name="Lundin D."/>
            <person name="Andersson A."/>
            <person name="Bertilsson S."/>
            <person name="Dopson M."/>
        </authorList>
    </citation>
    <scope>NUCLEOTIDE SEQUENCE</scope>
    <source>
        <strain evidence="2">MM415B01524</strain>
    </source>
</reference>
<feature type="transmembrane region" description="Helical" evidence="1">
    <location>
        <begin position="12"/>
        <end position="33"/>
    </location>
</feature>
<evidence type="ECO:0000256" key="1">
    <source>
        <dbReference type="SAM" id="Phobius"/>
    </source>
</evidence>
<proteinExistence type="predicted"/>
<accession>A0A6M3IKX9</accession>
<keyword evidence="1" id="KW-1133">Transmembrane helix</keyword>
<protein>
    <submittedName>
        <fullName evidence="2">Uncharacterized protein</fullName>
    </submittedName>
</protein>
<dbReference type="EMBL" id="MT141302">
    <property type="protein sequence ID" value="QJA57995.1"/>
    <property type="molecule type" value="Genomic_DNA"/>
</dbReference>
<name>A0A6M3IKX9_9ZZZZ</name>
<evidence type="ECO:0000313" key="2">
    <source>
        <dbReference type="EMBL" id="QJA57995.1"/>
    </source>
</evidence>
<organism evidence="2">
    <name type="scientific">viral metagenome</name>
    <dbReference type="NCBI Taxonomy" id="1070528"/>
    <lineage>
        <taxon>unclassified sequences</taxon>
        <taxon>metagenomes</taxon>
        <taxon>organismal metagenomes</taxon>
    </lineage>
</organism>
<feature type="transmembrane region" description="Helical" evidence="1">
    <location>
        <begin position="39"/>
        <end position="62"/>
    </location>
</feature>
<dbReference type="AlphaFoldDB" id="A0A6M3IKX9"/>